<comment type="caution">
    <text evidence="9">The sequence shown here is derived from an EMBL/GenBank/DDBJ whole genome shotgun (WGS) entry which is preliminary data.</text>
</comment>
<organism evidence="9 10">
    <name type="scientific">Armatimonas rosea</name>
    <dbReference type="NCBI Taxonomy" id="685828"/>
    <lineage>
        <taxon>Bacteria</taxon>
        <taxon>Bacillati</taxon>
        <taxon>Armatimonadota</taxon>
        <taxon>Armatimonadia</taxon>
        <taxon>Armatimonadales</taxon>
        <taxon>Armatimonadaceae</taxon>
        <taxon>Armatimonas</taxon>
    </lineage>
</organism>
<dbReference type="GO" id="GO:0008233">
    <property type="term" value="F:peptidase activity"/>
    <property type="evidence" value="ECO:0007669"/>
    <property type="project" value="UniProtKB-KW"/>
</dbReference>
<gene>
    <name evidence="9" type="ORF">HNQ39_000495</name>
</gene>
<feature type="transmembrane region" description="Helical" evidence="8">
    <location>
        <begin position="133"/>
        <end position="155"/>
    </location>
</feature>
<proteinExistence type="predicted"/>
<evidence type="ECO:0000256" key="8">
    <source>
        <dbReference type="SAM" id="Phobius"/>
    </source>
</evidence>
<keyword evidence="6 8" id="KW-1133">Transmembrane helix</keyword>
<dbReference type="InterPro" id="IPR019127">
    <property type="entry name" value="Exosortase"/>
</dbReference>
<dbReference type="Pfam" id="PF09721">
    <property type="entry name" value="Exosortase_EpsH"/>
    <property type="match status" value="1"/>
</dbReference>
<dbReference type="GO" id="GO:0006508">
    <property type="term" value="P:proteolysis"/>
    <property type="evidence" value="ECO:0007669"/>
    <property type="project" value="UniProtKB-KW"/>
</dbReference>
<dbReference type="Proteomes" id="UP000520814">
    <property type="component" value="Unassembled WGS sequence"/>
</dbReference>
<evidence type="ECO:0000313" key="9">
    <source>
        <dbReference type="EMBL" id="MBB6048733.1"/>
    </source>
</evidence>
<sequence>MKLLSTRDRGFLLVFALLSAFLWLRDRSWVGSSSDTLPILAGFPLFVYLGGPWHLRKDPLTLTPAGVGGAVVLFMVGLSLEANLLLALSMAFLTDSYLRTRLEPQTLTRARALLPLIVLAYPWLVLDGQPLTWWFRLTGAGATAHFFSLLGLSVAQEGVHLTIQGLQVSVDPACSGLNVLQAALLAGLAVAVRNERVKRLQDALPALLTLVALAWLANVARILMLCVIALTFGADVARGPVHASGGLLVLVLMFVLTLKLFARRREPRA</sequence>
<reference evidence="9 10" key="1">
    <citation type="submission" date="2020-08" db="EMBL/GenBank/DDBJ databases">
        <title>Genomic Encyclopedia of Type Strains, Phase IV (KMG-IV): sequencing the most valuable type-strain genomes for metagenomic binning, comparative biology and taxonomic classification.</title>
        <authorList>
            <person name="Goeker M."/>
        </authorList>
    </citation>
    <scope>NUCLEOTIDE SEQUENCE [LARGE SCALE GENOMIC DNA]</scope>
    <source>
        <strain evidence="9 10">DSM 23562</strain>
    </source>
</reference>
<dbReference type="RefSeq" id="WP_184192368.1">
    <property type="nucleotide sequence ID" value="NZ_JACHGW010000001.1"/>
</dbReference>
<protein>
    <submittedName>
        <fullName evidence="9">Exosortase</fullName>
    </submittedName>
</protein>
<comment type="subcellular location">
    <subcellularLocation>
        <location evidence="1">Cell membrane</location>
        <topology evidence="1">Multi-pass membrane protein</topology>
    </subcellularLocation>
</comment>
<keyword evidence="2" id="KW-1003">Cell membrane</keyword>
<evidence type="ECO:0000256" key="7">
    <source>
        <dbReference type="ARBA" id="ARBA00023136"/>
    </source>
</evidence>
<feature type="transmembrane region" description="Helical" evidence="8">
    <location>
        <begin position="37"/>
        <end position="55"/>
    </location>
</feature>
<accession>A0A7W9SMT6</accession>
<evidence type="ECO:0000256" key="4">
    <source>
        <dbReference type="ARBA" id="ARBA00022692"/>
    </source>
</evidence>
<dbReference type="AlphaFoldDB" id="A0A7W9SMT6"/>
<name>A0A7W9SMT6_ARMRO</name>
<evidence type="ECO:0000256" key="3">
    <source>
        <dbReference type="ARBA" id="ARBA00022670"/>
    </source>
</evidence>
<evidence type="ECO:0000256" key="2">
    <source>
        <dbReference type="ARBA" id="ARBA00022475"/>
    </source>
</evidence>
<feature type="transmembrane region" description="Helical" evidence="8">
    <location>
        <begin position="204"/>
        <end position="230"/>
    </location>
</feature>
<dbReference type="InterPro" id="IPR026392">
    <property type="entry name" value="Exo/Archaeosortase_dom"/>
</dbReference>
<evidence type="ECO:0000256" key="1">
    <source>
        <dbReference type="ARBA" id="ARBA00004651"/>
    </source>
</evidence>
<feature type="transmembrane region" description="Helical" evidence="8">
    <location>
        <begin position="67"/>
        <end position="88"/>
    </location>
</feature>
<feature type="transmembrane region" description="Helical" evidence="8">
    <location>
        <begin position="108"/>
        <end position="126"/>
    </location>
</feature>
<keyword evidence="5" id="KW-0378">Hydrolase</keyword>
<evidence type="ECO:0000313" key="10">
    <source>
        <dbReference type="Proteomes" id="UP000520814"/>
    </source>
</evidence>
<keyword evidence="3" id="KW-0645">Protease</keyword>
<keyword evidence="4 8" id="KW-0812">Transmembrane</keyword>
<dbReference type="NCBIfam" id="TIGR04178">
    <property type="entry name" value="exo_archaeo"/>
    <property type="match status" value="1"/>
</dbReference>
<evidence type="ECO:0000256" key="5">
    <source>
        <dbReference type="ARBA" id="ARBA00022801"/>
    </source>
</evidence>
<keyword evidence="7 8" id="KW-0472">Membrane</keyword>
<dbReference type="EMBL" id="JACHGW010000001">
    <property type="protein sequence ID" value="MBB6048733.1"/>
    <property type="molecule type" value="Genomic_DNA"/>
</dbReference>
<feature type="transmembrane region" description="Helical" evidence="8">
    <location>
        <begin position="242"/>
        <end position="262"/>
    </location>
</feature>
<dbReference type="GO" id="GO:0005886">
    <property type="term" value="C:plasma membrane"/>
    <property type="evidence" value="ECO:0007669"/>
    <property type="project" value="UniProtKB-SubCell"/>
</dbReference>
<evidence type="ECO:0000256" key="6">
    <source>
        <dbReference type="ARBA" id="ARBA00022989"/>
    </source>
</evidence>
<keyword evidence="10" id="KW-1185">Reference proteome</keyword>